<dbReference type="OrthoDB" id="4563701at2"/>
<proteinExistence type="predicted"/>
<dbReference type="Proteomes" id="UP000466931">
    <property type="component" value="Chromosome"/>
</dbReference>
<reference evidence="1" key="2">
    <citation type="submission" date="2020-02" db="EMBL/GenBank/DDBJ databases">
        <authorList>
            <person name="Matsumoto Y."/>
            <person name="Motooka D."/>
            <person name="Nakamura S."/>
        </authorList>
    </citation>
    <scope>NUCLEOTIDE SEQUENCE</scope>
    <source>
        <strain evidence="1">JCM 13671</strain>
    </source>
</reference>
<reference evidence="1" key="1">
    <citation type="journal article" date="2019" name="Emerg. Microbes Infect.">
        <title>Comprehensive subspecies identification of 175 nontuberculous mycobacteria species based on 7547 genomic profiles.</title>
        <authorList>
            <person name="Matsumoto Y."/>
            <person name="Kinjo T."/>
            <person name="Motooka D."/>
            <person name="Nabeya D."/>
            <person name="Jung N."/>
            <person name="Uechi K."/>
            <person name="Horii T."/>
            <person name="Iida T."/>
            <person name="Fujita J."/>
            <person name="Nakamura S."/>
        </authorList>
    </citation>
    <scope>NUCLEOTIDE SEQUENCE [LARGE SCALE GENOMIC DNA]</scope>
    <source>
        <strain evidence="1">JCM 13671</strain>
    </source>
</reference>
<dbReference type="NCBIfam" id="TIGR04529">
    <property type="entry name" value="MTB_hemophore"/>
    <property type="match status" value="1"/>
</dbReference>
<sequence>MKKLLLCTAVVGGLAVSFCGVASADPQLDPIVNTTCNYDQVISALSAQNPMAASMFNASPQQQDGLRQFLAAPPAERQTTAEAIRSAPANQPYLPIIQQAFSTCNSF</sequence>
<dbReference type="InterPro" id="IPR032407">
    <property type="entry name" value="MHB"/>
</dbReference>
<dbReference type="AlphaFoldDB" id="A0A7I7Y5A7"/>
<dbReference type="InterPro" id="IPR016572">
    <property type="entry name" value="UCP010611"/>
</dbReference>
<organism evidence="1 2">
    <name type="scientific">Mycolicibacterium confluentis</name>
    <dbReference type="NCBI Taxonomy" id="28047"/>
    <lineage>
        <taxon>Bacteria</taxon>
        <taxon>Bacillati</taxon>
        <taxon>Actinomycetota</taxon>
        <taxon>Actinomycetes</taxon>
        <taxon>Mycobacteriales</taxon>
        <taxon>Mycobacteriaceae</taxon>
        <taxon>Mycolicibacterium</taxon>
    </lineage>
</organism>
<dbReference type="GO" id="GO:0020037">
    <property type="term" value="F:heme binding"/>
    <property type="evidence" value="ECO:0007669"/>
    <property type="project" value="InterPro"/>
</dbReference>
<keyword evidence="2" id="KW-1185">Reference proteome</keyword>
<accession>A0A7I7Y5A7</accession>
<dbReference type="EMBL" id="AP022612">
    <property type="protein sequence ID" value="BBZ36303.1"/>
    <property type="molecule type" value="Genomic_DNA"/>
</dbReference>
<gene>
    <name evidence="1" type="ORF">MCNF_49080</name>
</gene>
<evidence type="ECO:0000313" key="1">
    <source>
        <dbReference type="EMBL" id="BBZ36303.1"/>
    </source>
</evidence>
<name>A0A7I7Y5A7_9MYCO</name>
<protein>
    <submittedName>
        <fullName evidence="1">Uncharacterized protein</fullName>
    </submittedName>
</protein>
<dbReference type="PIRSF" id="PIRSF010611">
    <property type="entry name" value="UCP010611"/>
    <property type="match status" value="1"/>
</dbReference>
<evidence type="ECO:0000313" key="2">
    <source>
        <dbReference type="Proteomes" id="UP000466931"/>
    </source>
</evidence>